<dbReference type="RefSeq" id="WP_268042518.1">
    <property type="nucleotide sequence ID" value="NZ_JAPQER010000012.1"/>
</dbReference>
<accession>A0ABT4D738</accession>
<gene>
    <name evidence="1" type="ORF">OW763_16020</name>
</gene>
<evidence type="ECO:0000313" key="1">
    <source>
        <dbReference type="EMBL" id="MCY6485828.1"/>
    </source>
</evidence>
<comment type="caution">
    <text evidence="1">The sequence shown here is derived from an EMBL/GenBank/DDBJ whole genome shotgun (WGS) entry which is preliminary data.</text>
</comment>
<dbReference type="Proteomes" id="UP001078443">
    <property type="component" value="Unassembled WGS sequence"/>
</dbReference>
<keyword evidence="2" id="KW-1185">Reference proteome</keyword>
<protein>
    <submittedName>
        <fullName evidence="1">Uncharacterized protein</fullName>
    </submittedName>
</protein>
<reference evidence="1" key="1">
    <citation type="submission" date="2022-12" db="EMBL/GenBank/DDBJ databases">
        <authorList>
            <person name="Wang J."/>
        </authorList>
    </citation>
    <scope>NUCLEOTIDE SEQUENCE</scope>
    <source>
        <strain evidence="1">HY-45-18</strain>
    </source>
</reference>
<organism evidence="1 2">
    <name type="scientific">Clostridium aestuarii</name>
    <dbReference type="NCBI Taxonomy" id="338193"/>
    <lineage>
        <taxon>Bacteria</taxon>
        <taxon>Bacillati</taxon>
        <taxon>Bacillota</taxon>
        <taxon>Clostridia</taxon>
        <taxon>Eubacteriales</taxon>
        <taxon>Clostridiaceae</taxon>
        <taxon>Clostridium</taxon>
    </lineage>
</organism>
<sequence length="341" mass="40861">MQVYENLNFQKKYFPEICEGYLKPEEVAAEAAVSQINENEEVDLNIKDEILLVCESFKEVLTEVLNLPHEMYMELEHEMEQYSIIMLYNAHVENIKKYYSKNLLELQYIHGYNTKFYNIKLVKKINRKFFRKAVKVVVLKELDFYDKMALKDVNYMDLKYDYKEVLRETLIKFKSYYNEKGFLQNELNNINKEGIFYRENLIEGSYGVFLSLEICNHISSKVQKYQLDNKEYHNIINMCISEFLKESLEILRKFIVEPDFNENFIIVDIYLKIQRKFTKDINKFVFEVFINELSDILSKNKTGTDIYMQLLNSSIVKVDYMLKEQIEELYTVITNTLEKVS</sequence>
<dbReference type="EMBL" id="JAPQER010000012">
    <property type="protein sequence ID" value="MCY6485828.1"/>
    <property type="molecule type" value="Genomic_DNA"/>
</dbReference>
<name>A0ABT4D738_9CLOT</name>
<evidence type="ECO:0000313" key="2">
    <source>
        <dbReference type="Proteomes" id="UP001078443"/>
    </source>
</evidence>
<proteinExistence type="predicted"/>